<comment type="caution">
    <text evidence="1">The sequence shown here is derived from an EMBL/GenBank/DDBJ whole genome shotgun (WGS) entry which is preliminary data.</text>
</comment>
<evidence type="ECO:0000313" key="1">
    <source>
        <dbReference type="EMBL" id="CAL8115308.1"/>
    </source>
</evidence>
<proteinExistence type="predicted"/>
<name>A0ABP1R0I0_9HEXA</name>
<dbReference type="Proteomes" id="UP001642540">
    <property type="component" value="Unassembled WGS sequence"/>
</dbReference>
<organism evidence="1 2">
    <name type="scientific">Orchesella dallaii</name>
    <dbReference type="NCBI Taxonomy" id="48710"/>
    <lineage>
        <taxon>Eukaryota</taxon>
        <taxon>Metazoa</taxon>
        <taxon>Ecdysozoa</taxon>
        <taxon>Arthropoda</taxon>
        <taxon>Hexapoda</taxon>
        <taxon>Collembola</taxon>
        <taxon>Entomobryomorpha</taxon>
        <taxon>Entomobryoidea</taxon>
        <taxon>Orchesellidae</taxon>
        <taxon>Orchesellinae</taxon>
        <taxon>Orchesella</taxon>
    </lineage>
</organism>
<gene>
    <name evidence="1" type="ORF">ODALV1_LOCUS16796</name>
</gene>
<keyword evidence="2" id="KW-1185">Reference proteome</keyword>
<reference evidence="1 2" key="1">
    <citation type="submission" date="2024-08" db="EMBL/GenBank/DDBJ databases">
        <authorList>
            <person name="Cucini C."/>
            <person name="Frati F."/>
        </authorList>
    </citation>
    <scope>NUCLEOTIDE SEQUENCE [LARGE SCALE GENOMIC DNA]</scope>
</reference>
<protein>
    <submittedName>
        <fullName evidence="1">Uncharacterized protein</fullName>
    </submittedName>
</protein>
<dbReference type="EMBL" id="CAXLJM020000051">
    <property type="protein sequence ID" value="CAL8115308.1"/>
    <property type="molecule type" value="Genomic_DNA"/>
</dbReference>
<accession>A0ABP1R0I0</accession>
<sequence>MSGNQYSEIITMIDVSSFHQKEHLTFKHDLIEHVKEAISLQISRNAITNRKLVQLGLEPNLSRILWSYGFFDSTRKSNQELCSGRPMQRLTYEHWDLFEEELNKEVKSYSATNYVEIPIADRVKNIITVLQQLRLNGGSKPDSVEETNVAARANSYHRDKIVFMFTTVPTLFANLVHLASGVNAWKHSISALGYKPGDIQICFIDIKFDFIATRGSSDMDAVPCFWDDFNFKHGEQKIIDLNLILKVSCLRKIIMIHSLMELRFPWRCCCSFRESFGFGMGMKRLKLWGVPQRAQRLPISPKVPRCLTLRKCWSESYSY</sequence>
<evidence type="ECO:0000313" key="2">
    <source>
        <dbReference type="Proteomes" id="UP001642540"/>
    </source>
</evidence>